<dbReference type="SUPFAM" id="SSF51971">
    <property type="entry name" value="Nucleotide-binding domain"/>
    <property type="match status" value="1"/>
</dbReference>
<proteinExistence type="predicted"/>
<comment type="caution">
    <text evidence="1">The sequence shown here is derived from an EMBL/GenBank/DDBJ whole genome shotgun (WGS) entry which is preliminary data.</text>
</comment>
<dbReference type="Proteomes" id="UP000295547">
    <property type="component" value="Unassembled WGS sequence"/>
</dbReference>
<evidence type="ECO:0008006" key="3">
    <source>
        <dbReference type="Google" id="ProtNLM"/>
    </source>
</evidence>
<sequence length="38" mass="3787">MGAGHRSILIAGAGATGLAAAIELARRGKAGRLASRER</sequence>
<gene>
    <name evidence="1" type="ORF">EV130_105192</name>
</gene>
<organism evidence="1 2">
    <name type="scientific">Rhizobium azibense</name>
    <dbReference type="NCBI Taxonomy" id="1136135"/>
    <lineage>
        <taxon>Bacteria</taxon>
        <taxon>Pseudomonadati</taxon>
        <taxon>Pseudomonadota</taxon>
        <taxon>Alphaproteobacteria</taxon>
        <taxon>Hyphomicrobiales</taxon>
        <taxon>Rhizobiaceae</taxon>
        <taxon>Rhizobium/Agrobacterium group</taxon>
        <taxon>Rhizobium</taxon>
    </lineage>
</organism>
<dbReference type="Gene3D" id="3.50.50.60">
    <property type="entry name" value="FAD/NAD(P)-binding domain"/>
    <property type="match status" value="1"/>
</dbReference>
<dbReference type="AlphaFoldDB" id="A0A4R3R3E7"/>
<evidence type="ECO:0000313" key="1">
    <source>
        <dbReference type="EMBL" id="TCU25536.1"/>
    </source>
</evidence>
<protein>
    <recommendedName>
        <fullName evidence="3">NAD(P)-binding protein</fullName>
    </recommendedName>
</protein>
<accession>A0A4R3R3E7</accession>
<evidence type="ECO:0000313" key="2">
    <source>
        <dbReference type="Proteomes" id="UP000295547"/>
    </source>
</evidence>
<keyword evidence="2" id="KW-1185">Reference proteome</keyword>
<dbReference type="EMBL" id="SMBJ01000005">
    <property type="protein sequence ID" value="TCU25536.1"/>
    <property type="molecule type" value="Genomic_DNA"/>
</dbReference>
<dbReference type="InterPro" id="IPR036188">
    <property type="entry name" value="FAD/NAD-bd_sf"/>
</dbReference>
<reference evidence="1 2" key="1">
    <citation type="submission" date="2019-03" db="EMBL/GenBank/DDBJ databases">
        <title>Genomic Encyclopedia of Type Strains, Phase IV (KMG-V): Genome sequencing to study the core and pangenomes of soil and plant-associated prokaryotes.</title>
        <authorList>
            <person name="Whitman W."/>
        </authorList>
    </citation>
    <scope>NUCLEOTIDE SEQUENCE [LARGE SCALE GENOMIC DNA]</scope>
    <source>
        <strain evidence="1 2">Gr42</strain>
    </source>
</reference>
<name>A0A4R3R3E7_9HYPH</name>